<accession>A0A438C366</accession>
<evidence type="ECO:0000313" key="1">
    <source>
        <dbReference type="EMBL" id="RVW17700.1"/>
    </source>
</evidence>
<evidence type="ECO:0000313" key="2">
    <source>
        <dbReference type="Proteomes" id="UP000288805"/>
    </source>
</evidence>
<organism evidence="1 2">
    <name type="scientific">Vitis vinifera</name>
    <name type="common">Grape</name>
    <dbReference type="NCBI Taxonomy" id="29760"/>
    <lineage>
        <taxon>Eukaryota</taxon>
        <taxon>Viridiplantae</taxon>
        <taxon>Streptophyta</taxon>
        <taxon>Embryophyta</taxon>
        <taxon>Tracheophyta</taxon>
        <taxon>Spermatophyta</taxon>
        <taxon>Magnoliopsida</taxon>
        <taxon>eudicotyledons</taxon>
        <taxon>Gunneridae</taxon>
        <taxon>Pentapetalae</taxon>
        <taxon>rosids</taxon>
        <taxon>Vitales</taxon>
        <taxon>Vitaceae</taxon>
        <taxon>Viteae</taxon>
        <taxon>Vitis</taxon>
    </lineage>
</organism>
<comment type="caution">
    <text evidence="1">The sequence shown here is derived from an EMBL/GenBank/DDBJ whole genome shotgun (WGS) entry which is preliminary data.</text>
</comment>
<dbReference type="EMBL" id="QGNW01002574">
    <property type="protein sequence ID" value="RVW17700.1"/>
    <property type="molecule type" value="Genomic_DNA"/>
</dbReference>
<proteinExistence type="predicted"/>
<name>A0A438C366_VITVI</name>
<dbReference type="AlphaFoldDB" id="A0A438C366"/>
<gene>
    <name evidence="1" type="ORF">CK203_071760</name>
</gene>
<dbReference type="Proteomes" id="UP000288805">
    <property type="component" value="Unassembled WGS sequence"/>
</dbReference>
<sequence length="41" mass="4304">MDLIVICSPTSSPVFLFFKVSLGCVTPFALVNESASSLVLA</sequence>
<protein>
    <submittedName>
        <fullName evidence="1">Uncharacterized protein</fullName>
    </submittedName>
</protein>
<reference evidence="1 2" key="1">
    <citation type="journal article" date="2018" name="PLoS Genet.">
        <title>Population sequencing reveals clonal diversity and ancestral inbreeding in the grapevine cultivar Chardonnay.</title>
        <authorList>
            <person name="Roach M.J."/>
            <person name="Johnson D.L."/>
            <person name="Bohlmann J."/>
            <person name="van Vuuren H.J."/>
            <person name="Jones S.J."/>
            <person name="Pretorius I.S."/>
            <person name="Schmidt S.A."/>
            <person name="Borneman A.R."/>
        </authorList>
    </citation>
    <scope>NUCLEOTIDE SEQUENCE [LARGE SCALE GENOMIC DNA]</scope>
    <source>
        <strain evidence="2">cv. Chardonnay</strain>
        <tissue evidence="1">Leaf</tissue>
    </source>
</reference>